<gene>
    <name evidence="2" type="ORF">MNBD_CHLOROFLEXI01-2700</name>
</gene>
<dbReference type="Pfam" id="PF07929">
    <property type="entry name" value="PRiA4_ORF3"/>
    <property type="match status" value="1"/>
</dbReference>
<name>A0A3B0VN40_9ZZZZ</name>
<reference evidence="2" key="1">
    <citation type="submission" date="2018-06" db="EMBL/GenBank/DDBJ databases">
        <authorList>
            <person name="Zhirakovskaya E."/>
        </authorList>
    </citation>
    <scope>NUCLEOTIDE SEQUENCE</scope>
</reference>
<dbReference type="Gene3D" id="3.10.290.30">
    <property type="entry name" value="MM3350-like"/>
    <property type="match status" value="1"/>
</dbReference>
<dbReference type="PANTHER" id="PTHR41878:SF1">
    <property type="entry name" value="TNPR PROTEIN"/>
    <property type="match status" value="1"/>
</dbReference>
<organism evidence="2">
    <name type="scientific">hydrothermal vent metagenome</name>
    <dbReference type="NCBI Taxonomy" id="652676"/>
    <lineage>
        <taxon>unclassified sequences</taxon>
        <taxon>metagenomes</taxon>
        <taxon>ecological metagenomes</taxon>
    </lineage>
</organism>
<protein>
    <recommendedName>
        <fullName evidence="1">Plasmid pRiA4b Orf3-like domain-containing protein</fullName>
    </recommendedName>
</protein>
<evidence type="ECO:0000259" key="1">
    <source>
        <dbReference type="Pfam" id="PF07929"/>
    </source>
</evidence>
<dbReference type="PANTHER" id="PTHR41878">
    <property type="entry name" value="LEXA REPRESSOR-RELATED"/>
    <property type="match status" value="1"/>
</dbReference>
<proteinExistence type="predicted"/>
<dbReference type="SUPFAM" id="SSF159941">
    <property type="entry name" value="MM3350-like"/>
    <property type="match status" value="1"/>
</dbReference>
<sequence>MAKKIYQFKVTLRGMRPPIWRRFQVYNSITFYEFHHILQEVMGWYNAHLHAFDLGGWQITDAETLAEGWVDGEDEQKARLNKYIKQEKHKFRYEYDFGDSWDHDVLLEKILPVEANVHYPRCLKGKRACPPEDCGGVWGYADLLKLMADKDNPEREEFLDWLGGEIDPEEFDLKEINAQLARM</sequence>
<dbReference type="EMBL" id="UOEU01000459">
    <property type="protein sequence ID" value="VAW33576.1"/>
    <property type="molecule type" value="Genomic_DNA"/>
</dbReference>
<evidence type="ECO:0000313" key="2">
    <source>
        <dbReference type="EMBL" id="VAW33576.1"/>
    </source>
</evidence>
<accession>A0A3B0VN40</accession>
<dbReference type="InterPro" id="IPR024047">
    <property type="entry name" value="MM3350-like_sf"/>
</dbReference>
<dbReference type="InterPro" id="IPR012912">
    <property type="entry name" value="Plasmid_pRiA4b_Orf3-like"/>
</dbReference>
<feature type="domain" description="Plasmid pRiA4b Orf3-like" evidence="1">
    <location>
        <begin position="4"/>
        <end position="175"/>
    </location>
</feature>
<dbReference type="AlphaFoldDB" id="A0A3B0VN40"/>